<dbReference type="GO" id="GO:0003676">
    <property type="term" value="F:nucleic acid binding"/>
    <property type="evidence" value="ECO:0007669"/>
    <property type="project" value="InterPro"/>
</dbReference>
<name>A0A0K2U868_LEPSM</name>
<accession>A0A0K2U868</accession>
<dbReference type="InterPro" id="IPR036397">
    <property type="entry name" value="RNaseH_sf"/>
</dbReference>
<dbReference type="EMBL" id="HACA01016515">
    <property type="protein sequence ID" value="CDW33876.1"/>
    <property type="molecule type" value="Transcribed_RNA"/>
</dbReference>
<sequence>MVQQIGQLPDIRMAKEQSPFECTSVDHFGPLSVKVSRNRSVEGQVVIFSYLTSRDIHLELTYDLCGGGKGLSSEKFLSAFRRFVTLRGIRAGIIYSDQWKNLVGAHKEIKKICDNWSELMKKWNSTN</sequence>
<organism evidence="1">
    <name type="scientific">Lepeophtheirus salmonis</name>
    <name type="common">Salmon louse</name>
    <name type="synonym">Caligus salmonis</name>
    <dbReference type="NCBI Taxonomy" id="72036"/>
    <lineage>
        <taxon>Eukaryota</taxon>
        <taxon>Metazoa</taxon>
        <taxon>Ecdysozoa</taxon>
        <taxon>Arthropoda</taxon>
        <taxon>Crustacea</taxon>
        <taxon>Multicrustacea</taxon>
        <taxon>Hexanauplia</taxon>
        <taxon>Copepoda</taxon>
        <taxon>Siphonostomatoida</taxon>
        <taxon>Caligidae</taxon>
        <taxon>Lepeophtheirus</taxon>
    </lineage>
</organism>
<protein>
    <submittedName>
        <fullName evidence="1">Putative LOC100889806 [Strongylocentrotus purpuratus]</fullName>
    </submittedName>
</protein>
<dbReference type="OMA" id="CLMIANF"/>
<dbReference type="PANTHER" id="PTHR47331">
    <property type="entry name" value="PHD-TYPE DOMAIN-CONTAINING PROTEIN"/>
    <property type="match status" value="1"/>
</dbReference>
<reference evidence="1" key="1">
    <citation type="submission" date="2014-05" db="EMBL/GenBank/DDBJ databases">
        <authorList>
            <person name="Chronopoulou M."/>
        </authorList>
    </citation>
    <scope>NUCLEOTIDE SEQUENCE</scope>
    <source>
        <tissue evidence="1">Whole organism</tissue>
    </source>
</reference>
<dbReference type="Gene3D" id="3.30.420.10">
    <property type="entry name" value="Ribonuclease H-like superfamily/Ribonuclease H"/>
    <property type="match status" value="1"/>
</dbReference>
<evidence type="ECO:0000313" key="1">
    <source>
        <dbReference type="EMBL" id="CDW33876.1"/>
    </source>
</evidence>
<dbReference type="AlphaFoldDB" id="A0A0K2U868"/>
<proteinExistence type="predicted"/>